<dbReference type="Gene3D" id="2.30.110.10">
    <property type="entry name" value="Electron Transport, Fmn-binding Protein, Chain A"/>
    <property type="match status" value="1"/>
</dbReference>
<accession>A0A1I1N8F3</accession>
<feature type="compositionally biased region" description="Polar residues" evidence="1">
    <location>
        <begin position="9"/>
        <end position="21"/>
    </location>
</feature>
<dbReference type="STRING" id="662367.SAMN05216167_102794"/>
<organism evidence="3 4">
    <name type="scientific">Spirosoma endophyticum</name>
    <dbReference type="NCBI Taxonomy" id="662367"/>
    <lineage>
        <taxon>Bacteria</taxon>
        <taxon>Pseudomonadati</taxon>
        <taxon>Bacteroidota</taxon>
        <taxon>Cytophagia</taxon>
        <taxon>Cytophagales</taxon>
        <taxon>Cytophagaceae</taxon>
        <taxon>Spirosoma</taxon>
    </lineage>
</organism>
<dbReference type="AlphaFoldDB" id="A0A1I1N8F3"/>
<dbReference type="RefSeq" id="WP_093825003.1">
    <property type="nucleotide sequence ID" value="NZ_FOLQ01000002.1"/>
</dbReference>
<dbReference type="GO" id="GO:0010181">
    <property type="term" value="F:FMN binding"/>
    <property type="evidence" value="ECO:0007669"/>
    <property type="project" value="InterPro"/>
</dbReference>
<dbReference type="SUPFAM" id="SSF50475">
    <property type="entry name" value="FMN-binding split barrel"/>
    <property type="match status" value="1"/>
</dbReference>
<name>A0A1I1N8F3_9BACT</name>
<dbReference type="InterPro" id="IPR012349">
    <property type="entry name" value="Split_barrel_FMN-bd"/>
</dbReference>
<evidence type="ECO:0000259" key="2">
    <source>
        <dbReference type="Pfam" id="PF12766"/>
    </source>
</evidence>
<dbReference type="InterPro" id="IPR024624">
    <property type="entry name" value="Pyridox_Oxase_Alr4036_FMN-bd"/>
</dbReference>
<feature type="region of interest" description="Disordered" evidence="1">
    <location>
        <begin position="152"/>
        <end position="175"/>
    </location>
</feature>
<keyword evidence="4" id="KW-1185">Reference proteome</keyword>
<protein>
    <submittedName>
        <fullName evidence="3">Pyridoxamine 5'-phosphate oxidase</fullName>
    </submittedName>
</protein>
<proteinExistence type="predicted"/>
<feature type="region of interest" description="Disordered" evidence="1">
    <location>
        <begin position="1"/>
        <end position="21"/>
    </location>
</feature>
<dbReference type="Proteomes" id="UP000198598">
    <property type="component" value="Unassembled WGS sequence"/>
</dbReference>
<dbReference type="OrthoDB" id="1493996at2"/>
<evidence type="ECO:0000313" key="3">
    <source>
        <dbReference type="EMBL" id="SFC91053.1"/>
    </source>
</evidence>
<sequence length="220" mass="25007">MSIPKEANTLPSDTQERTQATPTLAELEGTSWQQLIQATERSESQSDSKGFKTMTLATSTSRGADARIVVLRRVDAARKYVWFYTDARAEKVIQMEAFPAATLLFWDDKQQIQFRLTVETRLHTDDYIADEHWQALWVGARKAYLSEQIPGSEQPGPYPGFPEQMGDTLPTNEESEAGRKNFAVIECRVLAMEYLRLSPSGQARAHFQYEPESRMVWLAP</sequence>
<evidence type="ECO:0000256" key="1">
    <source>
        <dbReference type="SAM" id="MobiDB-lite"/>
    </source>
</evidence>
<gene>
    <name evidence="3" type="ORF">SAMN05216167_102794</name>
</gene>
<dbReference type="Pfam" id="PF12766">
    <property type="entry name" value="Pyridox_oxase_2"/>
    <property type="match status" value="1"/>
</dbReference>
<dbReference type="EMBL" id="FOLQ01000002">
    <property type="protein sequence ID" value="SFC91053.1"/>
    <property type="molecule type" value="Genomic_DNA"/>
</dbReference>
<feature type="domain" description="Pyridoxamine 5'-phosphate oxidase Alr4036 family FMN-binding" evidence="2">
    <location>
        <begin position="31"/>
        <end position="120"/>
    </location>
</feature>
<evidence type="ECO:0000313" key="4">
    <source>
        <dbReference type="Proteomes" id="UP000198598"/>
    </source>
</evidence>
<reference evidence="3 4" key="1">
    <citation type="submission" date="2016-10" db="EMBL/GenBank/DDBJ databases">
        <authorList>
            <person name="de Groot N.N."/>
        </authorList>
    </citation>
    <scope>NUCLEOTIDE SEQUENCE [LARGE SCALE GENOMIC DNA]</scope>
    <source>
        <strain evidence="3 4">DSM 26130</strain>
    </source>
</reference>